<dbReference type="GO" id="GO:0005576">
    <property type="term" value="C:extracellular region"/>
    <property type="evidence" value="ECO:0007669"/>
    <property type="project" value="TreeGrafter"/>
</dbReference>
<evidence type="ECO:0000256" key="3">
    <source>
        <dbReference type="ARBA" id="ARBA00022729"/>
    </source>
</evidence>
<dbReference type="CDD" id="cd05471">
    <property type="entry name" value="pepsin_like"/>
    <property type="match status" value="1"/>
</dbReference>
<dbReference type="InterPro" id="IPR021109">
    <property type="entry name" value="Peptidase_aspartic_dom_sf"/>
</dbReference>
<evidence type="ECO:0000256" key="4">
    <source>
        <dbReference type="ARBA" id="ARBA00022750"/>
    </source>
</evidence>
<evidence type="ECO:0000256" key="2">
    <source>
        <dbReference type="ARBA" id="ARBA00022670"/>
    </source>
</evidence>
<dbReference type="OrthoDB" id="771136at2759"/>
<evidence type="ECO:0000313" key="10">
    <source>
        <dbReference type="Proteomes" id="UP000481858"/>
    </source>
</evidence>
<name>A0A7C8MRG4_9PEZI</name>
<dbReference type="InterPro" id="IPR001461">
    <property type="entry name" value="Aspartic_peptidase_A1"/>
</dbReference>
<accession>A0A7C8MRG4</accession>
<comment type="similarity">
    <text evidence="1">Belongs to the peptidase A1 family.</text>
</comment>
<keyword evidence="10" id="KW-1185">Reference proteome</keyword>
<dbReference type="PANTHER" id="PTHR47965">
    <property type="entry name" value="ASPARTYL PROTEASE-RELATED"/>
    <property type="match status" value="1"/>
</dbReference>
<feature type="signal peptide" evidence="7">
    <location>
        <begin position="1"/>
        <end position="17"/>
    </location>
</feature>
<dbReference type="AlphaFoldDB" id="A0A7C8MRG4"/>
<feature type="chain" id="PRO_5029015394" description="Peptidase A1 domain-containing protein" evidence="7">
    <location>
        <begin position="18"/>
        <end position="446"/>
    </location>
</feature>
<dbReference type="InterPro" id="IPR034164">
    <property type="entry name" value="Pepsin-like_dom"/>
</dbReference>
<dbReference type="Proteomes" id="UP000481858">
    <property type="component" value="Unassembled WGS sequence"/>
</dbReference>
<evidence type="ECO:0000256" key="6">
    <source>
        <dbReference type="ARBA" id="ARBA00023145"/>
    </source>
</evidence>
<comment type="caution">
    <text evidence="9">The sequence shown here is derived from an EMBL/GenBank/DDBJ whole genome shotgun (WGS) entry which is preliminary data.</text>
</comment>
<dbReference type="GO" id="GO:0004190">
    <property type="term" value="F:aspartic-type endopeptidase activity"/>
    <property type="evidence" value="ECO:0007669"/>
    <property type="project" value="UniProtKB-KW"/>
</dbReference>
<proteinExistence type="inferred from homology"/>
<sequence length="446" mass="48006">MLTQVAISLLAASGALAATIGSRYEPGALKSSSSAIARRVRNCGKPPPLTVYFPLNFRYGSDQKITTDLIIPGTNMIMVVCFDQGSEDYWLAEPGAMLNWGTERSGVPGPCNTSITPVYDYSASPDATDPVPFSYFNAYGGGSKNVLGDATFEDTMTFTSVAGQRSTIPGIRSALANFINVRLPDPSGRCEVTEDIKKYDVGILGIAPYQDSDDHVTQGPHVRQQLLEQGTIKAPVQSMWMDKRPSGIEDTYTGGAIFGGIDLSKFTGPLVKVRSLANRDGSVGYWVAPPTLSFQGKRINQGDTGVDRCFVDSGTRNDEFPIAYELQDAFFEATGLVQSPTGQTSWPGPCETVPSDVTLDMRFPGSKNGTFVDIKVPLKNYVRWDSGEEGLCRLNLYLGGCTLAAPFSTAAFFAADDERGEIAFAQGGISERGSKPTQESIVLRIP</sequence>
<reference evidence="9 10" key="1">
    <citation type="submission" date="2019-12" db="EMBL/GenBank/DDBJ databases">
        <title>Draft genome sequence of the ascomycete Xylaria multiplex DSM 110363.</title>
        <authorList>
            <person name="Buettner E."/>
            <person name="Kellner H."/>
        </authorList>
    </citation>
    <scope>NUCLEOTIDE SEQUENCE [LARGE SCALE GENOMIC DNA]</scope>
    <source>
        <strain evidence="9 10">DSM 110363</strain>
    </source>
</reference>
<evidence type="ECO:0000313" key="9">
    <source>
        <dbReference type="EMBL" id="KAF2966215.1"/>
    </source>
</evidence>
<evidence type="ECO:0000256" key="7">
    <source>
        <dbReference type="SAM" id="SignalP"/>
    </source>
</evidence>
<keyword evidence="6" id="KW-0865">Zymogen</keyword>
<dbReference type="InParanoid" id="A0A7C8MRG4"/>
<dbReference type="PROSITE" id="PS51767">
    <property type="entry name" value="PEPTIDASE_A1"/>
    <property type="match status" value="1"/>
</dbReference>
<dbReference type="PANTHER" id="PTHR47965:SF12">
    <property type="entry name" value="ASPARTIC PROTEINASE 3-RELATED"/>
    <property type="match status" value="1"/>
</dbReference>
<keyword evidence="5" id="KW-0378">Hydrolase</keyword>
<dbReference type="SUPFAM" id="SSF50630">
    <property type="entry name" value="Acid proteases"/>
    <property type="match status" value="1"/>
</dbReference>
<gene>
    <name evidence="9" type="ORF">GQX73_g7333</name>
</gene>
<keyword evidence="3 7" id="KW-0732">Signal</keyword>
<dbReference type="InterPro" id="IPR033121">
    <property type="entry name" value="PEPTIDASE_A1"/>
</dbReference>
<dbReference type="GO" id="GO:0009277">
    <property type="term" value="C:fungal-type cell wall"/>
    <property type="evidence" value="ECO:0007669"/>
    <property type="project" value="TreeGrafter"/>
</dbReference>
<keyword evidence="4" id="KW-0064">Aspartyl protease</keyword>
<protein>
    <recommendedName>
        <fullName evidence="8">Peptidase A1 domain-containing protein</fullName>
    </recommendedName>
</protein>
<dbReference type="EMBL" id="WUBL01000094">
    <property type="protein sequence ID" value="KAF2966215.1"/>
    <property type="molecule type" value="Genomic_DNA"/>
</dbReference>
<keyword evidence="2" id="KW-0645">Protease</keyword>
<organism evidence="9 10">
    <name type="scientific">Xylaria multiplex</name>
    <dbReference type="NCBI Taxonomy" id="323545"/>
    <lineage>
        <taxon>Eukaryota</taxon>
        <taxon>Fungi</taxon>
        <taxon>Dikarya</taxon>
        <taxon>Ascomycota</taxon>
        <taxon>Pezizomycotina</taxon>
        <taxon>Sordariomycetes</taxon>
        <taxon>Xylariomycetidae</taxon>
        <taxon>Xylariales</taxon>
        <taxon>Xylariaceae</taxon>
        <taxon>Xylaria</taxon>
    </lineage>
</organism>
<evidence type="ECO:0000259" key="8">
    <source>
        <dbReference type="PROSITE" id="PS51767"/>
    </source>
</evidence>
<evidence type="ECO:0000256" key="1">
    <source>
        <dbReference type="ARBA" id="ARBA00007447"/>
    </source>
</evidence>
<dbReference type="GO" id="GO:0006508">
    <property type="term" value="P:proteolysis"/>
    <property type="evidence" value="ECO:0007669"/>
    <property type="project" value="UniProtKB-KW"/>
</dbReference>
<dbReference type="Gene3D" id="2.40.70.10">
    <property type="entry name" value="Acid Proteases"/>
    <property type="match status" value="2"/>
</dbReference>
<feature type="domain" description="Peptidase A1" evidence="8">
    <location>
        <begin position="65"/>
        <end position="425"/>
    </location>
</feature>
<evidence type="ECO:0000256" key="5">
    <source>
        <dbReference type="ARBA" id="ARBA00022801"/>
    </source>
</evidence>
<dbReference type="Pfam" id="PF00026">
    <property type="entry name" value="Asp"/>
    <property type="match status" value="1"/>
</dbReference>
<dbReference type="GO" id="GO:0031505">
    <property type="term" value="P:fungal-type cell wall organization"/>
    <property type="evidence" value="ECO:0007669"/>
    <property type="project" value="TreeGrafter"/>
</dbReference>